<comment type="caution">
    <text evidence="1">The sequence shown here is derived from an EMBL/GenBank/DDBJ whole genome shotgun (WGS) entry which is preliminary data.</text>
</comment>
<sequence length="117" mass="13201">MIYPLTFTTASGAPRTIISKRVFAQLRPESRPMLKKPACLMIAADAPITDACQARLKLQLGPVTMTEVVIASEIEDDAFLYYDILRGKQGRPADSRHLVKREQDCSRWERNTCFSGR</sequence>
<evidence type="ECO:0000313" key="1">
    <source>
        <dbReference type="EMBL" id="KAH3694371.1"/>
    </source>
</evidence>
<protein>
    <submittedName>
        <fullName evidence="1">Uncharacterized protein</fullName>
    </submittedName>
</protein>
<dbReference type="AlphaFoldDB" id="A0A9D4B9J5"/>
<accession>A0A9D4B9J5</accession>
<evidence type="ECO:0000313" key="2">
    <source>
        <dbReference type="Proteomes" id="UP000828390"/>
    </source>
</evidence>
<reference evidence="1" key="1">
    <citation type="journal article" date="2019" name="bioRxiv">
        <title>The Genome of the Zebra Mussel, Dreissena polymorpha: A Resource for Invasive Species Research.</title>
        <authorList>
            <person name="McCartney M.A."/>
            <person name="Auch B."/>
            <person name="Kono T."/>
            <person name="Mallez S."/>
            <person name="Zhang Y."/>
            <person name="Obille A."/>
            <person name="Becker A."/>
            <person name="Abrahante J.E."/>
            <person name="Garbe J."/>
            <person name="Badalamenti J.P."/>
            <person name="Herman A."/>
            <person name="Mangelson H."/>
            <person name="Liachko I."/>
            <person name="Sullivan S."/>
            <person name="Sone E.D."/>
            <person name="Koren S."/>
            <person name="Silverstein K.A.T."/>
            <person name="Beckman K.B."/>
            <person name="Gohl D.M."/>
        </authorList>
    </citation>
    <scope>NUCLEOTIDE SEQUENCE</scope>
    <source>
        <strain evidence="1">Duluth1</strain>
        <tissue evidence="1">Whole animal</tissue>
    </source>
</reference>
<organism evidence="1 2">
    <name type="scientific">Dreissena polymorpha</name>
    <name type="common">Zebra mussel</name>
    <name type="synonym">Mytilus polymorpha</name>
    <dbReference type="NCBI Taxonomy" id="45954"/>
    <lineage>
        <taxon>Eukaryota</taxon>
        <taxon>Metazoa</taxon>
        <taxon>Spiralia</taxon>
        <taxon>Lophotrochozoa</taxon>
        <taxon>Mollusca</taxon>
        <taxon>Bivalvia</taxon>
        <taxon>Autobranchia</taxon>
        <taxon>Heteroconchia</taxon>
        <taxon>Euheterodonta</taxon>
        <taxon>Imparidentia</taxon>
        <taxon>Neoheterodontei</taxon>
        <taxon>Myida</taxon>
        <taxon>Dreissenoidea</taxon>
        <taxon>Dreissenidae</taxon>
        <taxon>Dreissena</taxon>
    </lineage>
</organism>
<proteinExistence type="predicted"/>
<dbReference type="EMBL" id="JAIWYP010000016">
    <property type="protein sequence ID" value="KAH3694371.1"/>
    <property type="molecule type" value="Genomic_DNA"/>
</dbReference>
<dbReference type="Proteomes" id="UP000828390">
    <property type="component" value="Unassembled WGS sequence"/>
</dbReference>
<keyword evidence="2" id="KW-1185">Reference proteome</keyword>
<name>A0A9D4B9J5_DREPO</name>
<gene>
    <name evidence="1" type="ORF">DPMN_081811</name>
</gene>
<reference evidence="1" key="2">
    <citation type="submission" date="2020-11" db="EMBL/GenBank/DDBJ databases">
        <authorList>
            <person name="McCartney M.A."/>
            <person name="Auch B."/>
            <person name="Kono T."/>
            <person name="Mallez S."/>
            <person name="Becker A."/>
            <person name="Gohl D.M."/>
            <person name="Silverstein K.A.T."/>
            <person name="Koren S."/>
            <person name="Bechman K.B."/>
            <person name="Herman A."/>
            <person name="Abrahante J.E."/>
            <person name="Garbe J."/>
        </authorList>
    </citation>
    <scope>NUCLEOTIDE SEQUENCE</scope>
    <source>
        <strain evidence="1">Duluth1</strain>
        <tissue evidence="1">Whole animal</tissue>
    </source>
</reference>